<dbReference type="Proteomes" id="UP000054270">
    <property type="component" value="Unassembled WGS sequence"/>
</dbReference>
<dbReference type="AlphaFoldDB" id="A0A0D2LJ45"/>
<reference evidence="2" key="1">
    <citation type="submission" date="2014-04" db="EMBL/GenBank/DDBJ databases">
        <title>Evolutionary Origins and Diversification of the Mycorrhizal Mutualists.</title>
        <authorList>
            <consortium name="DOE Joint Genome Institute"/>
            <consortium name="Mycorrhizal Genomics Consortium"/>
            <person name="Kohler A."/>
            <person name="Kuo A."/>
            <person name="Nagy L.G."/>
            <person name="Floudas D."/>
            <person name="Copeland A."/>
            <person name="Barry K.W."/>
            <person name="Cichocki N."/>
            <person name="Veneault-Fourrey C."/>
            <person name="LaButti K."/>
            <person name="Lindquist E.A."/>
            <person name="Lipzen A."/>
            <person name="Lundell T."/>
            <person name="Morin E."/>
            <person name="Murat C."/>
            <person name="Riley R."/>
            <person name="Ohm R."/>
            <person name="Sun H."/>
            <person name="Tunlid A."/>
            <person name="Henrissat B."/>
            <person name="Grigoriev I.V."/>
            <person name="Hibbett D.S."/>
            <person name="Martin F."/>
        </authorList>
    </citation>
    <scope>NUCLEOTIDE SEQUENCE [LARGE SCALE GENOMIC DNA]</scope>
    <source>
        <strain evidence="2">FD-334 SS-4</strain>
    </source>
</reference>
<dbReference type="EMBL" id="KN817523">
    <property type="protein sequence ID" value="KJA27647.1"/>
    <property type="molecule type" value="Genomic_DNA"/>
</dbReference>
<proteinExistence type="predicted"/>
<gene>
    <name evidence="1" type="ORF">HYPSUDRAFT_867009</name>
</gene>
<evidence type="ECO:0000313" key="1">
    <source>
        <dbReference type="EMBL" id="KJA27647.1"/>
    </source>
</evidence>
<keyword evidence="2" id="KW-1185">Reference proteome</keyword>
<name>A0A0D2LJ45_HYPSF</name>
<accession>A0A0D2LJ45</accession>
<sequence length="93" mass="10477">MCTWSPLDDSLSFHDLRVLTFEFQGNVCSSGGHGKLDIIRNLMGAGLFVLRRLPKGKSYSQVHCFCDPTIRDGPDSLADSRLNLCLYRWVCQP</sequence>
<organism evidence="1 2">
    <name type="scientific">Hypholoma sublateritium (strain FD-334 SS-4)</name>
    <dbReference type="NCBI Taxonomy" id="945553"/>
    <lineage>
        <taxon>Eukaryota</taxon>
        <taxon>Fungi</taxon>
        <taxon>Dikarya</taxon>
        <taxon>Basidiomycota</taxon>
        <taxon>Agaricomycotina</taxon>
        <taxon>Agaricomycetes</taxon>
        <taxon>Agaricomycetidae</taxon>
        <taxon>Agaricales</taxon>
        <taxon>Agaricineae</taxon>
        <taxon>Strophariaceae</taxon>
        <taxon>Hypholoma</taxon>
    </lineage>
</organism>
<evidence type="ECO:0000313" key="2">
    <source>
        <dbReference type="Proteomes" id="UP000054270"/>
    </source>
</evidence>
<protein>
    <submittedName>
        <fullName evidence="1">Uncharacterized protein</fullName>
    </submittedName>
</protein>